<dbReference type="Gene3D" id="1.10.287.480">
    <property type="entry name" value="helix hairpin bin"/>
    <property type="match status" value="1"/>
</dbReference>
<evidence type="ECO:0000256" key="4">
    <source>
        <dbReference type="ARBA" id="ARBA00023186"/>
    </source>
</evidence>
<comment type="function">
    <text evidence="6">Redox regulated molecular chaperone. Protects both thermally unfolding and oxidatively damaged proteins from irreversible aggregation. Plays an important role in the bacterial defense system toward oxidative stress.</text>
</comment>
<evidence type="ECO:0000313" key="8">
    <source>
        <dbReference type="Proteomes" id="UP000028073"/>
    </source>
</evidence>
<comment type="PTM">
    <text evidence="6">Under oxidizing conditions two disulfide bonds are formed involving the reactive cysteines. Under reducing conditions zinc is bound to the reactive cysteines and the protein is inactive.</text>
</comment>
<evidence type="ECO:0000256" key="2">
    <source>
        <dbReference type="ARBA" id="ARBA00022833"/>
    </source>
</evidence>
<keyword evidence="8" id="KW-1185">Reference proteome</keyword>
<dbReference type="PANTHER" id="PTHR30111">
    <property type="entry name" value="33 KDA CHAPERONIN"/>
    <property type="match status" value="1"/>
</dbReference>
<dbReference type="PIRSF" id="PIRSF005261">
    <property type="entry name" value="Heat_shock_Hsp33"/>
    <property type="match status" value="1"/>
</dbReference>
<comment type="subcellular location">
    <subcellularLocation>
        <location evidence="6">Cytoplasm</location>
    </subcellularLocation>
</comment>
<evidence type="ECO:0000256" key="5">
    <source>
        <dbReference type="ARBA" id="ARBA00023284"/>
    </source>
</evidence>
<comment type="caution">
    <text evidence="7">The sequence shown here is derived from an EMBL/GenBank/DDBJ whole genome shotgun (WGS) entry which is preliminary data.</text>
</comment>
<dbReference type="GO" id="GO:0051082">
    <property type="term" value="F:unfolded protein binding"/>
    <property type="evidence" value="ECO:0007669"/>
    <property type="project" value="UniProtKB-UniRule"/>
</dbReference>
<dbReference type="EMBL" id="JOKH01000002">
    <property type="protein sequence ID" value="KEQ18335.1"/>
    <property type="molecule type" value="Genomic_DNA"/>
</dbReference>
<dbReference type="PANTHER" id="PTHR30111:SF1">
    <property type="entry name" value="33 KDA CHAPERONIN"/>
    <property type="match status" value="1"/>
</dbReference>
<dbReference type="GO" id="GO:0005737">
    <property type="term" value="C:cytoplasm"/>
    <property type="evidence" value="ECO:0007669"/>
    <property type="project" value="UniProtKB-SubCell"/>
</dbReference>
<proteinExistence type="inferred from homology"/>
<dbReference type="AlphaFoldDB" id="A0A081NIR2"/>
<dbReference type="InterPro" id="IPR000397">
    <property type="entry name" value="Heat_shock_Hsp33"/>
</dbReference>
<evidence type="ECO:0000256" key="3">
    <source>
        <dbReference type="ARBA" id="ARBA00023157"/>
    </source>
</evidence>
<evidence type="ECO:0000256" key="6">
    <source>
        <dbReference type="HAMAP-Rule" id="MF_00117"/>
    </source>
</evidence>
<evidence type="ECO:0000256" key="1">
    <source>
        <dbReference type="ARBA" id="ARBA00022490"/>
    </source>
</evidence>
<keyword evidence="2 6" id="KW-0862">Zinc</keyword>
<keyword evidence="4 6" id="KW-0143">Chaperone</keyword>
<dbReference type="Gene3D" id="3.90.1280.10">
    <property type="entry name" value="HSP33 redox switch-like"/>
    <property type="match status" value="1"/>
</dbReference>
<gene>
    <name evidence="6" type="primary">hslO</name>
    <name evidence="7" type="ORF">GZ78_12535</name>
</gene>
<dbReference type="SUPFAM" id="SSF118352">
    <property type="entry name" value="HSP33 redox switch-like"/>
    <property type="match status" value="1"/>
</dbReference>
<dbReference type="eggNOG" id="COG1281">
    <property type="taxonomic scope" value="Bacteria"/>
</dbReference>
<feature type="disulfide bond" description="Redox-active" evidence="6">
    <location>
        <begin position="267"/>
        <end position="270"/>
    </location>
</feature>
<keyword evidence="1 6" id="KW-0963">Cytoplasm</keyword>
<name>A0A081NIR2_9GAMM</name>
<dbReference type="SUPFAM" id="SSF64397">
    <property type="entry name" value="Hsp33 domain"/>
    <property type="match status" value="1"/>
</dbReference>
<dbReference type="Gene3D" id="3.55.30.10">
    <property type="entry name" value="Hsp33 domain"/>
    <property type="match status" value="1"/>
</dbReference>
<protein>
    <recommendedName>
        <fullName evidence="6">33 kDa chaperonin</fullName>
    </recommendedName>
    <alternativeName>
        <fullName evidence="6">Heat shock protein 33 homolog</fullName>
        <shortName evidence="6">HSP33</shortName>
    </alternativeName>
</protein>
<dbReference type="GO" id="GO:0042026">
    <property type="term" value="P:protein refolding"/>
    <property type="evidence" value="ECO:0007669"/>
    <property type="project" value="TreeGrafter"/>
</dbReference>
<sequence length="293" mass="32327">MSQKDCAQRFIFENADLRGEIVSLSDSLTESLAAHDYPVNVKALLGELVAAAVLLSSTLKFEGILSLQAKGDGPLSLLMVECTDQKTFRALARWDEESTDKLAAKGLSGLLGQGQLVLTVDPHKGNRYQGIVPLHHETLAEGLNAYFKQSEQLSTRFWLASNGVQGAGILLQALPESIETEAVERQESWSRMTMLADTVTEAEMLELEHESLLLRLFHEEEVRVFDREAVAFNCNCSRPRSAKILASLGQEEAESMVADLGTIEMGCQFCSQTYIFTAQDVSEIFQGNQPKTH</sequence>
<keyword evidence="5 6" id="KW-0676">Redox-active center</keyword>
<dbReference type="CDD" id="cd00498">
    <property type="entry name" value="Hsp33"/>
    <property type="match status" value="1"/>
</dbReference>
<reference evidence="7 8" key="1">
    <citation type="submission" date="2014-06" db="EMBL/GenBank/DDBJ databases">
        <title>Whole Genome Sequences of Three Symbiotic Endozoicomonas Bacteria.</title>
        <authorList>
            <person name="Neave M.J."/>
            <person name="Apprill A."/>
            <person name="Voolstra C.R."/>
        </authorList>
    </citation>
    <scope>NUCLEOTIDE SEQUENCE [LARGE SCALE GENOMIC DNA]</scope>
    <source>
        <strain evidence="7 8">DSM 25634</strain>
    </source>
</reference>
<dbReference type="NCBIfam" id="NF001033">
    <property type="entry name" value="PRK00114.1"/>
    <property type="match status" value="1"/>
</dbReference>
<comment type="similarity">
    <text evidence="6">Belongs to the HSP33 family.</text>
</comment>
<dbReference type="HAMAP" id="MF_00117">
    <property type="entry name" value="HslO"/>
    <property type="match status" value="1"/>
</dbReference>
<dbReference type="GO" id="GO:0044183">
    <property type="term" value="F:protein folding chaperone"/>
    <property type="evidence" value="ECO:0007669"/>
    <property type="project" value="TreeGrafter"/>
</dbReference>
<dbReference type="Proteomes" id="UP000028073">
    <property type="component" value="Unassembled WGS sequence"/>
</dbReference>
<dbReference type="InterPro" id="IPR016153">
    <property type="entry name" value="Heat_shock_Hsp33_N"/>
</dbReference>
<feature type="disulfide bond" description="Redox-active" evidence="6">
    <location>
        <begin position="234"/>
        <end position="236"/>
    </location>
</feature>
<evidence type="ECO:0000313" key="7">
    <source>
        <dbReference type="EMBL" id="KEQ18335.1"/>
    </source>
</evidence>
<dbReference type="InterPro" id="IPR016154">
    <property type="entry name" value="Heat_shock_Hsp33_C"/>
</dbReference>
<accession>A0A081NIR2</accession>
<dbReference type="Pfam" id="PF01430">
    <property type="entry name" value="HSP33"/>
    <property type="match status" value="1"/>
</dbReference>
<keyword evidence="3 6" id="KW-1015">Disulfide bond</keyword>
<dbReference type="InterPro" id="IPR023212">
    <property type="entry name" value="Hsp33_helix_hairpin_bin_dom_sf"/>
</dbReference>
<dbReference type="STRING" id="1137799.GZ78_12535"/>
<organism evidence="7 8">
    <name type="scientific">Endozoicomonas numazuensis</name>
    <dbReference type="NCBI Taxonomy" id="1137799"/>
    <lineage>
        <taxon>Bacteria</taxon>
        <taxon>Pseudomonadati</taxon>
        <taxon>Pseudomonadota</taxon>
        <taxon>Gammaproteobacteria</taxon>
        <taxon>Oceanospirillales</taxon>
        <taxon>Endozoicomonadaceae</taxon>
        <taxon>Endozoicomonas</taxon>
    </lineage>
</organism>